<evidence type="ECO:0000256" key="3">
    <source>
        <dbReference type="ARBA" id="ARBA00011960"/>
    </source>
</evidence>
<evidence type="ECO:0000256" key="6">
    <source>
        <dbReference type="ARBA" id="ARBA00023270"/>
    </source>
</evidence>
<evidence type="ECO:0000256" key="2">
    <source>
        <dbReference type="ARBA" id="ARBA00004948"/>
    </source>
</evidence>
<feature type="domain" description="Thiazole synthase ThiG" evidence="8">
    <location>
        <begin position="7"/>
        <end position="237"/>
    </location>
</feature>
<dbReference type="InterPro" id="IPR013785">
    <property type="entry name" value="Aldolase_TIM"/>
</dbReference>
<dbReference type="AlphaFoldDB" id="A0A4R5B8E8"/>
<dbReference type="SUPFAM" id="SSF110399">
    <property type="entry name" value="ThiG-like"/>
    <property type="match status" value="1"/>
</dbReference>
<dbReference type="GO" id="GO:0009229">
    <property type="term" value="P:thiamine diphosphate biosynthetic process"/>
    <property type="evidence" value="ECO:0007669"/>
    <property type="project" value="UniProtKB-UniPathway"/>
</dbReference>
<name>A0A4R5B8E8_9ACTN</name>
<dbReference type="EC" id="2.8.1.10" evidence="3"/>
<dbReference type="Gene3D" id="3.20.20.70">
    <property type="entry name" value="Aldolase class I"/>
    <property type="match status" value="1"/>
</dbReference>
<dbReference type="Proteomes" id="UP000294513">
    <property type="component" value="Unassembled WGS sequence"/>
</dbReference>
<gene>
    <name evidence="9" type="primary">thiG</name>
    <name evidence="9" type="ORF">E1298_25265</name>
</gene>
<evidence type="ECO:0000256" key="5">
    <source>
        <dbReference type="ARBA" id="ARBA00022977"/>
    </source>
</evidence>
<evidence type="ECO:0000313" key="10">
    <source>
        <dbReference type="Proteomes" id="UP000294513"/>
    </source>
</evidence>
<evidence type="ECO:0000256" key="1">
    <source>
        <dbReference type="ARBA" id="ARBA00002834"/>
    </source>
</evidence>
<keyword evidence="10" id="KW-1185">Reference proteome</keyword>
<dbReference type="InterPro" id="IPR033983">
    <property type="entry name" value="Thiazole_synthase_ThiG"/>
</dbReference>
<organism evidence="9 10">
    <name type="scientific">Actinomadura rubrisoli</name>
    <dbReference type="NCBI Taxonomy" id="2530368"/>
    <lineage>
        <taxon>Bacteria</taxon>
        <taxon>Bacillati</taxon>
        <taxon>Actinomycetota</taxon>
        <taxon>Actinomycetes</taxon>
        <taxon>Streptosporangiales</taxon>
        <taxon>Thermomonosporaceae</taxon>
        <taxon>Actinomadura</taxon>
    </lineage>
</organism>
<reference evidence="9 10" key="1">
    <citation type="submission" date="2019-03" db="EMBL/GenBank/DDBJ databases">
        <title>Draft genome sequences of novel Actinobacteria.</title>
        <authorList>
            <person name="Sahin N."/>
            <person name="Ay H."/>
            <person name="Saygin H."/>
        </authorList>
    </citation>
    <scope>NUCLEOTIDE SEQUENCE [LARGE SCALE GENOMIC DNA]</scope>
    <source>
        <strain evidence="9 10">H3C3</strain>
    </source>
</reference>
<evidence type="ECO:0000256" key="7">
    <source>
        <dbReference type="ARBA" id="ARBA00049897"/>
    </source>
</evidence>
<evidence type="ECO:0000313" key="9">
    <source>
        <dbReference type="EMBL" id="TDD80776.1"/>
    </source>
</evidence>
<dbReference type="UniPathway" id="UPA00060"/>
<dbReference type="PANTHER" id="PTHR34266:SF2">
    <property type="entry name" value="THIAZOLE SYNTHASE"/>
    <property type="match status" value="1"/>
</dbReference>
<comment type="caution">
    <text evidence="9">The sequence shown here is derived from an EMBL/GenBank/DDBJ whole genome shotgun (WGS) entry which is preliminary data.</text>
</comment>
<keyword evidence="5" id="KW-0784">Thiamine biosynthesis</keyword>
<comment type="pathway">
    <text evidence="2">Cofactor biosynthesis; thiamine diphosphate biosynthesis.</text>
</comment>
<evidence type="ECO:0000256" key="4">
    <source>
        <dbReference type="ARBA" id="ARBA00022679"/>
    </source>
</evidence>
<accession>A0A4R5B8E8</accession>
<comment type="function">
    <text evidence="1">Catalyzes the rearrangement of 1-deoxy-D-xylulose 5-phosphate (DXP) to produce the thiazole phosphate moiety of thiamine. Sulfur is provided by the thiocarboxylate moiety of the carrier protein ThiS. In vitro, sulfur can be provided by H(2)S.</text>
</comment>
<evidence type="ECO:0000259" key="8">
    <source>
        <dbReference type="Pfam" id="PF05690"/>
    </source>
</evidence>
<dbReference type="PANTHER" id="PTHR34266">
    <property type="entry name" value="THIAZOLE SYNTHASE"/>
    <property type="match status" value="1"/>
</dbReference>
<keyword evidence="6" id="KW-0704">Schiff base</keyword>
<dbReference type="EMBL" id="SMKU01000147">
    <property type="protein sequence ID" value="TDD80776.1"/>
    <property type="molecule type" value="Genomic_DNA"/>
</dbReference>
<keyword evidence="4" id="KW-0808">Transferase</keyword>
<dbReference type="RefSeq" id="WP_131897424.1">
    <property type="nucleotide sequence ID" value="NZ_SMKU01000147.1"/>
</dbReference>
<dbReference type="OrthoDB" id="9805935at2"/>
<dbReference type="Pfam" id="PF05690">
    <property type="entry name" value="ThiG"/>
    <property type="match status" value="1"/>
</dbReference>
<proteinExistence type="predicted"/>
<comment type="catalytic activity">
    <reaction evidence="7">
        <text>[ThiS sulfur-carrier protein]-C-terminal-Gly-aminoethanethioate + 2-iminoacetate + 1-deoxy-D-xylulose 5-phosphate = [ThiS sulfur-carrier protein]-C-terminal Gly-Gly + 2-[(2R,5Z)-2-carboxy-4-methylthiazol-5(2H)-ylidene]ethyl phosphate + 2 H2O + H(+)</text>
        <dbReference type="Rhea" id="RHEA:26297"/>
        <dbReference type="Rhea" id="RHEA-COMP:12909"/>
        <dbReference type="Rhea" id="RHEA-COMP:19908"/>
        <dbReference type="ChEBI" id="CHEBI:15377"/>
        <dbReference type="ChEBI" id="CHEBI:15378"/>
        <dbReference type="ChEBI" id="CHEBI:57792"/>
        <dbReference type="ChEBI" id="CHEBI:62899"/>
        <dbReference type="ChEBI" id="CHEBI:77846"/>
        <dbReference type="ChEBI" id="CHEBI:90778"/>
        <dbReference type="ChEBI" id="CHEBI:232372"/>
        <dbReference type="EC" id="2.8.1.10"/>
    </reaction>
</comment>
<dbReference type="GO" id="GO:1990107">
    <property type="term" value="F:thiazole synthase activity"/>
    <property type="evidence" value="ECO:0007669"/>
    <property type="project" value="UniProtKB-EC"/>
</dbReference>
<sequence length="239" mass="24947">MADRWSLGEVDFDSRLILAMPEDVALDSLPPILDSCGTKLVTVRTDQMSLNDENLVARIFRREGVHILPNTEGAEDAAAAVRAAQHGAELCGRRWVKLIISDDSTYHVPRPDHILAASRELVGMGFTVAPLIADDPGLARALQDLGCAAIMPQGSPVGSGQGIANPLKFQIMIDRLTVPVVAAAGIGSAGDAFEAMQLGCAAVASAKVVFGAADKPRAANALAQAVQAGRAAYLAREAA</sequence>
<protein>
    <recommendedName>
        <fullName evidence="3">thiazole synthase</fullName>
        <ecNumber evidence="3">2.8.1.10</ecNumber>
    </recommendedName>
</protein>
<dbReference type="InterPro" id="IPR008867">
    <property type="entry name" value="ThiG"/>
</dbReference>